<comment type="caution">
    <text evidence="3">The sequence shown here is derived from an EMBL/GenBank/DDBJ whole genome shotgun (WGS) entry which is preliminary data.</text>
</comment>
<proteinExistence type="predicted"/>
<dbReference type="EMBL" id="JAGKQM010000003">
    <property type="protein sequence ID" value="KAH0932576.1"/>
    <property type="molecule type" value="Genomic_DNA"/>
</dbReference>
<evidence type="ECO:0000256" key="1">
    <source>
        <dbReference type="SAM" id="MobiDB-lite"/>
    </source>
</evidence>
<evidence type="ECO:0000259" key="2">
    <source>
        <dbReference type="SMART" id="SM00256"/>
    </source>
</evidence>
<dbReference type="InterPro" id="IPR001810">
    <property type="entry name" value="F-box_dom"/>
</dbReference>
<keyword evidence="4" id="KW-1185">Reference proteome</keyword>
<feature type="domain" description="F-box" evidence="2">
    <location>
        <begin position="17"/>
        <end position="51"/>
    </location>
</feature>
<organism evidence="3 4">
    <name type="scientific">Brassica napus</name>
    <name type="common">Rape</name>
    <dbReference type="NCBI Taxonomy" id="3708"/>
    <lineage>
        <taxon>Eukaryota</taxon>
        <taxon>Viridiplantae</taxon>
        <taxon>Streptophyta</taxon>
        <taxon>Embryophyta</taxon>
        <taxon>Tracheophyta</taxon>
        <taxon>Spermatophyta</taxon>
        <taxon>Magnoliopsida</taxon>
        <taxon>eudicotyledons</taxon>
        <taxon>Gunneridae</taxon>
        <taxon>Pentapetalae</taxon>
        <taxon>rosids</taxon>
        <taxon>malvids</taxon>
        <taxon>Brassicales</taxon>
        <taxon>Brassicaceae</taxon>
        <taxon>Brassiceae</taxon>
        <taxon>Brassica</taxon>
    </lineage>
</organism>
<dbReference type="PANTHER" id="PTHR31111">
    <property type="entry name" value="BNAA05G37150D PROTEIN-RELATED"/>
    <property type="match status" value="1"/>
</dbReference>
<gene>
    <name evidence="3" type="ORF">HID58_009693</name>
</gene>
<dbReference type="InterPro" id="IPR017451">
    <property type="entry name" value="F-box-assoc_interact_dom"/>
</dbReference>
<dbReference type="Pfam" id="PF08268">
    <property type="entry name" value="FBA_3"/>
    <property type="match status" value="2"/>
</dbReference>
<dbReference type="CDD" id="cd22157">
    <property type="entry name" value="F-box_AtFBW1-like"/>
    <property type="match status" value="1"/>
</dbReference>
<feature type="domain" description="F-box" evidence="2">
    <location>
        <begin position="141"/>
        <end position="180"/>
    </location>
</feature>
<dbReference type="NCBIfam" id="TIGR01640">
    <property type="entry name" value="F_box_assoc_1"/>
    <property type="match status" value="1"/>
</dbReference>
<dbReference type="Proteomes" id="UP000824890">
    <property type="component" value="Unassembled WGS sequence"/>
</dbReference>
<name>A0ABQ8DT95_BRANA</name>
<dbReference type="PANTHER" id="PTHR31111:SF112">
    <property type="entry name" value="F-BOX DOMAIN-CONTAINING PROTEIN"/>
    <property type="match status" value="1"/>
</dbReference>
<accession>A0ABQ8DT95</accession>
<reference evidence="3 4" key="1">
    <citation type="submission" date="2021-05" db="EMBL/GenBank/DDBJ databases">
        <title>Genome Assembly of Synthetic Allotetraploid Brassica napus Reveals Homoeologous Exchanges between Subgenomes.</title>
        <authorList>
            <person name="Davis J.T."/>
        </authorList>
    </citation>
    <scope>NUCLEOTIDE SEQUENCE [LARGE SCALE GENOMIC DNA]</scope>
    <source>
        <strain evidence="4">cv. Da-Ae</strain>
        <tissue evidence="3">Seedling</tissue>
    </source>
</reference>
<feature type="region of interest" description="Disordered" evidence="1">
    <location>
        <begin position="1"/>
        <end position="23"/>
    </location>
</feature>
<dbReference type="SMART" id="SM00256">
    <property type="entry name" value="FBOX"/>
    <property type="match status" value="2"/>
</dbReference>
<protein>
    <recommendedName>
        <fullName evidence="2">F-box domain-containing protein</fullName>
    </recommendedName>
</protein>
<dbReference type="SUPFAM" id="SSF81383">
    <property type="entry name" value="F-box domain"/>
    <property type="match status" value="1"/>
</dbReference>
<sequence>MEQPDQKKNRNYYKGSFPHDLTSEPEKSVARFRCVSKLWSSISTDPYFINLFETRSPRQTILLCVRKYDSLFVSSIPQHKHMHTLHQKSVHGLICFQESGKPVVWNPSKKEFVTLPKPRKSWNDITQQDQKKKRNDYKGCFPIDLTSEILLRLPEKSVARFRCVSKLWSSISTDPYFINLFETRSPRQTILLCVRKYDSLFVSSIPQHKHMHTLHQSSNKSFSSSQPISCYNMKFPETNDLYPTESVHGLICFQESGKPVVWDPSKKEFVTLPKPRKSWNDITVFLGYDPTQGKHKVMCLPCNRSTDVCRILTLGSAQESWRTVKTNQNHRSSIITIGRCIKGVIYYLAYIFHSRLQVIMSFDIKSEKFDTIPLPAEDIDRPFLITYVGRLAFVDDKNPRRMLILEDAERRKWSSQNFLACLRHRDVITSEYLHLGGSTHAGELVYLAPYFKKKSYILFCDPVRNSFRRFEFKGIAEDESWLNADQDEPLFSPRSRLHIFPNHTENGPDRDVIVPDCKDFDMVTSASSKTNYKSLKQIHNIVRLPHLIVRFSPHVI</sequence>
<dbReference type="InterPro" id="IPR013187">
    <property type="entry name" value="F-box-assoc_dom_typ3"/>
</dbReference>
<dbReference type="Pfam" id="PF00646">
    <property type="entry name" value="F-box"/>
    <property type="match status" value="1"/>
</dbReference>
<evidence type="ECO:0000313" key="4">
    <source>
        <dbReference type="Proteomes" id="UP000824890"/>
    </source>
</evidence>
<dbReference type="InterPro" id="IPR036047">
    <property type="entry name" value="F-box-like_dom_sf"/>
</dbReference>
<evidence type="ECO:0000313" key="3">
    <source>
        <dbReference type="EMBL" id="KAH0932576.1"/>
    </source>
</evidence>